<organism evidence="1">
    <name type="scientific">marine sediment metagenome</name>
    <dbReference type="NCBI Taxonomy" id="412755"/>
    <lineage>
        <taxon>unclassified sequences</taxon>
        <taxon>metagenomes</taxon>
        <taxon>ecological metagenomes</taxon>
    </lineage>
</organism>
<sequence length="64" mass="7218">DGENDAVFPPYSHDGARFGEYIGDRGIHADLPLEEIEKVFQEKYGIFKHTAKGIVQLDTKNNLI</sequence>
<accession>A0A0F9GZX9</accession>
<protein>
    <submittedName>
        <fullName evidence="1">Uncharacterized protein</fullName>
    </submittedName>
</protein>
<dbReference type="EMBL" id="LAZR01024508">
    <property type="protein sequence ID" value="KKL74905.1"/>
    <property type="molecule type" value="Genomic_DNA"/>
</dbReference>
<reference evidence="1" key="1">
    <citation type="journal article" date="2015" name="Nature">
        <title>Complex archaea that bridge the gap between prokaryotes and eukaryotes.</title>
        <authorList>
            <person name="Spang A."/>
            <person name="Saw J.H."/>
            <person name="Jorgensen S.L."/>
            <person name="Zaremba-Niedzwiedzka K."/>
            <person name="Martijn J."/>
            <person name="Lind A.E."/>
            <person name="van Eijk R."/>
            <person name="Schleper C."/>
            <person name="Guy L."/>
            <person name="Ettema T.J."/>
        </authorList>
    </citation>
    <scope>NUCLEOTIDE SEQUENCE</scope>
</reference>
<dbReference type="AlphaFoldDB" id="A0A0F9GZX9"/>
<evidence type="ECO:0000313" key="1">
    <source>
        <dbReference type="EMBL" id="KKL74905.1"/>
    </source>
</evidence>
<feature type="non-terminal residue" evidence="1">
    <location>
        <position position="1"/>
    </location>
</feature>
<proteinExistence type="predicted"/>
<gene>
    <name evidence="1" type="ORF">LCGC14_2060230</name>
</gene>
<name>A0A0F9GZX9_9ZZZZ</name>
<comment type="caution">
    <text evidence="1">The sequence shown here is derived from an EMBL/GenBank/DDBJ whole genome shotgun (WGS) entry which is preliminary data.</text>
</comment>